<organism evidence="2 3">
    <name type="scientific">Macrosiphum euphorbiae</name>
    <name type="common">potato aphid</name>
    <dbReference type="NCBI Taxonomy" id="13131"/>
    <lineage>
        <taxon>Eukaryota</taxon>
        <taxon>Metazoa</taxon>
        <taxon>Ecdysozoa</taxon>
        <taxon>Arthropoda</taxon>
        <taxon>Hexapoda</taxon>
        <taxon>Insecta</taxon>
        <taxon>Pterygota</taxon>
        <taxon>Neoptera</taxon>
        <taxon>Paraneoptera</taxon>
        <taxon>Hemiptera</taxon>
        <taxon>Sternorrhyncha</taxon>
        <taxon>Aphidomorpha</taxon>
        <taxon>Aphidoidea</taxon>
        <taxon>Aphididae</taxon>
        <taxon>Macrosiphini</taxon>
        <taxon>Macrosiphum</taxon>
    </lineage>
</organism>
<protein>
    <submittedName>
        <fullName evidence="2">Uncharacterized protein</fullName>
    </submittedName>
</protein>
<evidence type="ECO:0000313" key="2">
    <source>
        <dbReference type="EMBL" id="CAI6347860.1"/>
    </source>
</evidence>
<sequence length="90" mass="9527">MGVRCAGSVYSALSSAVDFPVINCSAAGAPEGRHKRAVGFVRRKSTRTSGFFLPAAGLLVLDRRGLPSRNDDMQQLAGGENRHPATLSQL</sequence>
<proteinExistence type="predicted"/>
<comment type="caution">
    <text evidence="2">The sequence shown here is derived from an EMBL/GenBank/DDBJ whole genome shotgun (WGS) entry which is preliminary data.</text>
</comment>
<accession>A0AAV0VW36</accession>
<dbReference type="Proteomes" id="UP001160148">
    <property type="component" value="Unassembled WGS sequence"/>
</dbReference>
<evidence type="ECO:0000313" key="3">
    <source>
        <dbReference type="Proteomes" id="UP001160148"/>
    </source>
</evidence>
<dbReference type="EMBL" id="CARXXK010000001">
    <property type="protein sequence ID" value="CAI6347860.1"/>
    <property type="molecule type" value="Genomic_DNA"/>
</dbReference>
<feature type="region of interest" description="Disordered" evidence="1">
    <location>
        <begin position="68"/>
        <end position="90"/>
    </location>
</feature>
<dbReference type="AlphaFoldDB" id="A0AAV0VW36"/>
<reference evidence="2 3" key="1">
    <citation type="submission" date="2023-01" db="EMBL/GenBank/DDBJ databases">
        <authorList>
            <person name="Whitehead M."/>
        </authorList>
    </citation>
    <scope>NUCLEOTIDE SEQUENCE [LARGE SCALE GENOMIC DNA]</scope>
</reference>
<gene>
    <name evidence="2" type="ORF">MEUPH1_LOCUS4598</name>
</gene>
<keyword evidence="3" id="KW-1185">Reference proteome</keyword>
<name>A0AAV0VW36_9HEMI</name>
<evidence type="ECO:0000256" key="1">
    <source>
        <dbReference type="SAM" id="MobiDB-lite"/>
    </source>
</evidence>